<dbReference type="PANTHER" id="PTHR11177">
    <property type="entry name" value="CHITINASE"/>
    <property type="match status" value="1"/>
</dbReference>
<dbReference type="InterPro" id="IPR011583">
    <property type="entry name" value="Chitinase_II/V-like_cat"/>
</dbReference>
<dbReference type="InterPro" id="IPR017853">
    <property type="entry name" value="GH"/>
</dbReference>
<comment type="similarity">
    <text evidence="1">Belongs to the glycosyl hydrolase 18 family. Chitinase class II subfamily.</text>
</comment>
<dbReference type="InterPro" id="IPR029070">
    <property type="entry name" value="Chitinase_insertion_sf"/>
</dbReference>
<keyword evidence="3" id="KW-1133">Transmembrane helix</keyword>
<dbReference type="Proteomes" id="UP001519460">
    <property type="component" value="Unassembled WGS sequence"/>
</dbReference>
<dbReference type="SUPFAM" id="SSF57625">
    <property type="entry name" value="Invertebrate chitin-binding proteins"/>
    <property type="match status" value="1"/>
</dbReference>
<feature type="transmembrane region" description="Helical" evidence="3">
    <location>
        <begin position="1582"/>
        <end position="1599"/>
    </location>
</feature>
<dbReference type="InterPro" id="IPR002557">
    <property type="entry name" value="Chitin-bd_dom"/>
</dbReference>
<dbReference type="Gene3D" id="2.170.140.10">
    <property type="entry name" value="Chitin binding domain"/>
    <property type="match status" value="1"/>
</dbReference>
<keyword evidence="2" id="KW-0147">Chitin-binding</keyword>
<evidence type="ECO:0000256" key="1">
    <source>
        <dbReference type="ARBA" id="ARBA00009121"/>
    </source>
</evidence>
<feature type="domain" description="GH18" evidence="6">
    <location>
        <begin position="97"/>
        <end position="472"/>
    </location>
</feature>
<dbReference type="Pfam" id="PF00704">
    <property type="entry name" value="Glyco_hydro_18"/>
    <property type="match status" value="3"/>
</dbReference>
<dbReference type="Gene3D" id="3.10.50.10">
    <property type="match status" value="2"/>
</dbReference>
<evidence type="ECO:0000259" key="6">
    <source>
        <dbReference type="PROSITE" id="PS51910"/>
    </source>
</evidence>
<keyword evidence="8" id="KW-1185">Reference proteome</keyword>
<evidence type="ECO:0000256" key="3">
    <source>
        <dbReference type="SAM" id="Phobius"/>
    </source>
</evidence>
<dbReference type="EMBL" id="JACVVK020000301">
    <property type="protein sequence ID" value="KAK7479538.1"/>
    <property type="molecule type" value="Genomic_DNA"/>
</dbReference>
<keyword evidence="3" id="KW-0812">Transmembrane</keyword>
<evidence type="ECO:0000256" key="2">
    <source>
        <dbReference type="ARBA" id="ARBA00022669"/>
    </source>
</evidence>
<evidence type="ECO:0000313" key="8">
    <source>
        <dbReference type="Proteomes" id="UP001519460"/>
    </source>
</evidence>
<feature type="chain" id="PRO_5044863125" description="Chitinase" evidence="4">
    <location>
        <begin position="21"/>
        <end position="1600"/>
    </location>
</feature>
<sequence length="1600" mass="179085">MTKIEQVILLVLIIMATMWPRRKVIVTGTCSSGMFHADVTNCSRFYRCGPYRKLYNVECAPGLFFSKETVRCEAPQKVDCTDRGGYKFPGFNHSVVFQQGQYWGPSFPKDYCKQIYCRIHLVLSGSKPLTPDDVDPRLCSHLVVTNFKLDSRKGIMPASRKPAGKSIGDSQEQLLQALGKLKRIKEFYKDVKVLAAVGFLDTSSAISRMMKRSRERTRLIRAVLTFLRDNGLDGICFPWDMSFPTKYLQRFLGETMTLFAHEARRSRLPRLLLTTTLPADEDKINDNLGIAVSKVDTVLLMAQDIRVQWSVSPSGDVTRRAPGGWSVERAVRKWQDAGVTRSKMVLGITLGLDRYFTNNGTRVPGFPASLTSIFHDQVSRASDLVYGPGYTMVTLTPSPPGTVTFKEDKISLGQKITFMASYDLGGILLTDLNDDDFTTAESELGTKPKANSFDRLNTFPLTTLAVQACAVSPDLLGQPDDSRSRVLTSNVYEESTNQKPGCDILFCFYRKMFPQGTARSTMKVRHLDASYCTHLAYEEFPVKSLSPDKLVTIAPINDSDVERDNFDQITQTEADMERFGLDTLALLRHLGMDGGLLKDSPEAAELAGRQAADIERAATWLKESRVRPENLVFRVQFMGTSDIVRIQDQNWFSFIGVVPQPESRKTGFSTYYDFCLLRGRPEAKEYYLMNSTRQFLTYDNSGRTGFVLIEDETTLRQKSDVVTRMGFAGVFVDNIAADDFSGEFCRHGKFPLLSSIGSQCSEVKQRSKFSDVPVRLPGKMLSAVPSSGCPVVVCYFNTLAMLRPGEGKMFPRDIDPTMCTHLVFSHAVLDRSDIQPYSPEDIGVKGSYAELLDLKKKNPVLKTLLSIRGPLFSETKAFSGLVSSQKNIEIFAMNVLYFAKEHNFDGVEIDWDETVAQRLKPTDREGFTNLLRALANRCKNQIAAKSHQCPLLLAVKLSGRRSIIEKLYNVPAISELADLLLLNSYSWYDWDKTTKHYSPIFRRQSGLDARRTANDTIDAAVSLLLSMGAPADKLVIGIGLYGRSYTLSRRFFNLPGDETAGVGRKTNFTQQFGVLTAYEACEIRSRQGSQARFIQEQLVPYLVHGDQWIGYENEASVQQKVRFSKLMGLAGVSVWAVDADDFRGMFCGGTTFPLLNAIRRECSVIGKEASVLKKAREERGKLRGSHGMKRVCYVNKTSFLRSPTAMFDMSAISPGLCSHVILHYLTFQDDGALSSLKATTLNAVRSMRILTEKDDSVRIMIGVRGHRDDSFVNVARSREKRKRLFESVKNFLRALNIHGVDVQWLNVSREDVTVYQDFLHYMKIALKDDNWVSNITISVAVSHTPVKGVNYTSISAAVDFFNVFSFGYTPDWDTLAHDSLVEDFRKTVADYLAIGVPRDKLVAGLSLYGKVFYMTDPARHNAGDPGFVGPLGVTSGEPGRWTFYEVCYKLLQANNATGVRLSGYDKMGHPIPRTSSVYYDNRIWVSYDSRNKVQDKVTWLRQQGLAGYLLYTIDADVFLESLCGFGVNGFPIALGAYVAGQGLTQFESPLASFAPPPVCLGAHWVGQAMTWLGMDDRTCPRFLTALIIGIVFFIIHTMIL</sequence>
<accession>A0ABD0JX52</accession>
<dbReference type="SMART" id="SM00494">
    <property type="entry name" value="ChtBD2"/>
    <property type="match status" value="1"/>
</dbReference>
<feature type="signal peptide" evidence="4">
    <location>
        <begin position="1"/>
        <end position="20"/>
    </location>
</feature>
<dbReference type="PROSITE" id="PS50940">
    <property type="entry name" value="CHIT_BIND_II"/>
    <property type="match status" value="1"/>
</dbReference>
<name>A0ABD0JX52_9CAEN</name>
<gene>
    <name evidence="7" type="ORF">BaRGS_00029255</name>
</gene>
<dbReference type="SMART" id="SM00636">
    <property type="entry name" value="Glyco_18"/>
    <property type="match status" value="3"/>
</dbReference>
<feature type="domain" description="GH18" evidence="6">
    <location>
        <begin position="790"/>
        <end position="1165"/>
    </location>
</feature>
<keyword evidence="4" id="KW-0732">Signal</keyword>
<dbReference type="Pfam" id="PF01607">
    <property type="entry name" value="CBM_14"/>
    <property type="match status" value="1"/>
</dbReference>
<comment type="caution">
    <text evidence="7">The sequence shown here is derived from an EMBL/GenBank/DDBJ whole genome shotgun (WGS) entry which is preliminary data.</text>
</comment>
<dbReference type="PANTHER" id="PTHR11177:SF317">
    <property type="entry name" value="CHITINASE 12-RELATED"/>
    <property type="match status" value="1"/>
</dbReference>
<evidence type="ECO:0000256" key="4">
    <source>
        <dbReference type="SAM" id="SignalP"/>
    </source>
</evidence>
<dbReference type="InterPro" id="IPR050314">
    <property type="entry name" value="Glycosyl_Hydrlase_18"/>
</dbReference>
<evidence type="ECO:0000259" key="5">
    <source>
        <dbReference type="PROSITE" id="PS50940"/>
    </source>
</evidence>
<dbReference type="InterPro" id="IPR036508">
    <property type="entry name" value="Chitin-bd_dom_sf"/>
</dbReference>
<protein>
    <recommendedName>
        <fullName evidence="9">Chitinase</fullName>
    </recommendedName>
</protein>
<keyword evidence="3" id="KW-0472">Membrane</keyword>
<evidence type="ECO:0000313" key="7">
    <source>
        <dbReference type="EMBL" id="KAK7479538.1"/>
    </source>
</evidence>
<feature type="domain" description="GH18" evidence="6">
    <location>
        <begin position="1188"/>
        <end position="1530"/>
    </location>
</feature>
<proteinExistence type="inferred from homology"/>
<dbReference type="SUPFAM" id="SSF51445">
    <property type="entry name" value="(Trans)glycosidases"/>
    <property type="match status" value="4"/>
</dbReference>
<evidence type="ECO:0008006" key="9">
    <source>
        <dbReference type="Google" id="ProtNLM"/>
    </source>
</evidence>
<dbReference type="PROSITE" id="PS51910">
    <property type="entry name" value="GH18_2"/>
    <property type="match status" value="3"/>
</dbReference>
<organism evidence="7 8">
    <name type="scientific">Batillaria attramentaria</name>
    <dbReference type="NCBI Taxonomy" id="370345"/>
    <lineage>
        <taxon>Eukaryota</taxon>
        <taxon>Metazoa</taxon>
        <taxon>Spiralia</taxon>
        <taxon>Lophotrochozoa</taxon>
        <taxon>Mollusca</taxon>
        <taxon>Gastropoda</taxon>
        <taxon>Caenogastropoda</taxon>
        <taxon>Sorbeoconcha</taxon>
        <taxon>Cerithioidea</taxon>
        <taxon>Batillariidae</taxon>
        <taxon>Batillaria</taxon>
    </lineage>
</organism>
<dbReference type="InterPro" id="IPR001223">
    <property type="entry name" value="Glyco_hydro18_cat"/>
</dbReference>
<reference evidence="7 8" key="1">
    <citation type="journal article" date="2023" name="Sci. Data">
        <title>Genome assembly of the Korean intertidal mud-creeper Batillaria attramentaria.</title>
        <authorList>
            <person name="Patra A.K."/>
            <person name="Ho P.T."/>
            <person name="Jun S."/>
            <person name="Lee S.J."/>
            <person name="Kim Y."/>
            <person name="Won Y.J."/>
        </authorList>
    </citation>
    <scope>NUCLEOTIDE SEQUENCE [LARGE SCALE GENOMIC DNA]</scope>
    <source>
        <strain evidence="7">Wonlab-2016</strain>
    </source>
</reference>
<dbReference type="Gene3D" id="3.20.20.80">
    <property type="entry name" value="Glycosidases"/>
    <property type="match status" value="4"/>
</dbReference>
<dbReference type="SUPFAM" id="SSF54556">
    <property type="entry name" value="Chitinase insertion domain"/>
    <property type="match status" value="2"/>
</dbReference>
<feature type="domain" description="Chitin-binding type-2" evidence="5">
    <location>
        <begin position="27"/>
        <end position="82"/>
    </location>
</feature>
<dbReference type="GO" id="GO:0008061">
    <property type="term" value="F:chitin binding"/>
    <property type="evidence" value="ECO:0007669"/>
    <property type="project" value="UniProtKB-KW"/>
</dbReference>